<evidence type="ECO:0000313" key="3">
    <source>
        <dbReference type="EMBL" id="MBF5055308.1"/>
    </source>
</evidence>
<feature type="compositionally biased region" description="Basic and acidic residues" evidence="1">
    <location>
        <begin position="30"/>
        <end position="54"/>
    </location>
</feature>
<evidence type="ECO:0000256" key="1">
    <source>
        <dbReference type="SAM" id="MobiDB-lite"/>
    </source>
</evidence>
<dbReference type="RefSeq" id="WP_194864135.1">
    <property type="nucleotide sequence ID" value="NZ_ARXX01000006.1"/>
</dbReference>
<evidence type="ECO:0008006" key="5">
    <source>
        <dbReference type="Google" id="ProtNLM"/>
    </source>
</evidence>
<proteinExistence type="predicted"/>
<sequence>MKKTILISALLGVSGALMAPAALAQQTNIDRQENIKEEYQKAMEAQREAKEKGMSDSGTNPDYSEGRKKLDSEGNISEEYRKAMEAKQEAAEKKMDGAEQKSKDYLEQREKIDSSENIKEEYRKAMGADNKD</sequence>
<keyword evidence="4" id="KW-1185">Reference proteome</keyword>
<dbReference type="Proteomes" id="UP000662703">
    <property type="component" value="Unassembled WGS sequence"/>
</dbReference>
<accession>A0ABS0AME8</accession>
<feature type="region of interest" description="Disordered" evidence="1">
    <location>
        <begin position="28"/>
        <end position="132"/>
    </location>
</feature>
<evidence type="ECO:0000313" key="4">
    <source>
        <dbReference type="Proteomes" id="UP000662703"/>
    </source>
</evidence>
<feature type="chain" id="PRO_5045912113" description="DUF4148 domain-containing protein" evidence="2">
    <location>
        <begin position="25"/>
        <end position="132"/>
    </location>
</feature>
<name>A0ABS0AME8_9GAMM</name>
<reference evidence="3 4" key="1">
    <citation type="submission" date="2012-09" db="EMBL/GenBank/DDBJ databases">
        <title>Genome Sequence of alkane-degrading Bacterium Alcanivorax sp. 521-1.</title>
        <authorList>
            <person name="Lai Q."/>
            <person name="Shao Z."/>
        </authorList>
    </citation>
    <scope>NUCLEOTIDE SEQUENCE [LARGE SCALE GENOMIC DNA]</scope>
    <source>
        <strain evidence="3 4">521-1</strain>
    </source>
</reference>
<organism evidence="3 4">
    <name type="scientific">Alloalcanivorax profundimaris</name>
    <dbReference type="NCBI Taxonomy" id="2735259"/>
    <lineage>
        <taxon>Bacteria</taxon>
        <taxon>Pseudomonadati</taxon>
        <taxon>Pseudomonadota</taxon>
        <taxon>Gammaproteobacteria</taxon>
        <taxon>Oceanospirillales</taxon>
        <taxon>Alcanivoracaceae</taxon>
        <taxon>Alloalcanivorax</taxon>
    </lineage>
</organism>
<comment type="caution">
    <text evidence="3">The sequence shown here is derived from an EMBL/GenBank/DDBJ whole genome shotgun (WGS) entry which is preliminary data.</text>
</comment>
<gene>
    <name evidence="3" type="ORF">Y5W_00602</name>
</gene>
<feature type="compositionally biased region" description="Basic and acidic residues" evidence="1">
    <location>
        <begin position="64"/>
        <end position="132"/>
    </location>
</feature>
<evidence type="ECO:0000256" key="2">
    <source>
        <dbReference type="SAM" id="SignalP"/>
    </source>
</evidence>
<dbReference type="EMBL" id="ARXX01000006">
    <property type="protein sequence ID" value="MBF5055308.1"/>
    <property type="molecule type" value="Genomic_DNA"/>
</dbReference>
<feature type="signal peptide" evidence="2">
    <location>
        <begin position="1"/>
        <end position="24"/>
    </location>
</feature>
<keyword evidence="2" id="KW-0732">Signal</keyword>
<protein>
    <recommendedName>
        <fullName evidence="5">DUF4148 domain-containing protein</fullName>
    </recommendedName>
</protein>